<keyword evidence="3" id="KW-1185">Reference proteome</keyword>
<gene>
    <name evidence="2" type="ORF">B0A50_04433</name>
</gene>
<protein>
    <recommendedName>
        <fullName evidence="4">Pathogen-related protein</fullName>
    </recommendedName>
</protein>
<dbReference type="InterPro" id="IPR053218">
    <property type="entry name" value="Pathogen-related_defense"/>
</dbReference>
<feature type="region of interest" description="Disordered" evidence="1">
    <location>
        <begin position="303"/>
        <end position="357"/>
    </location>
</feature>
<evidence type="ECO:0000313" key="3">
    <source>
        <dbReference type="Proteomes" id="UP000308549"/>
    </source>
</evidence>
<dbReference type="Gene3D" id="3.10.450.50">
    <property type="match status" value="1"/>
</dbReference>
<reference evidence="2 3" key="1">
    <citation type="submission" date="2017-03" db="EMBL/GenBank/DDBJ databases">
        <title>Genomes of endolithic fungi from Antarctica.</title>
        <authorList>
            <person name="Coleine C."/>
            <person name="Masonjones S."/>
            <person name="Stajich J.E."/>
        </authorList>
    </citation>
    <scope>NUCLEOTIDE SEQUENCE [LARGE SCALE GENOMIC DNA]</scope>
    <source>
        <strain evidence="2 3">CCFEE 6315</strain>
    </source>
</reference>
<feature type="region of interest" description="Disordered" evidence="1">
    <location>
        <begin position="261"/>
        <end position="285"/>
    </location>
</feature>
<comment type="caution">
    <text evidence="2">The sequence shown here is derived from an EMBL/GenBank/DDBJ whole genome shotgun (WGS) entry which is preliminary data.</text>
</comment>
<dbReference type="EMBL" id="NAJL01000022">
    <property type="protein sequence ID" value="TKA27601.1"/>
    <property type="molecule type" value="Genomic_DNA"/>
</dbReference>
<dbReference type="PANTHER" id="PTHR31723:SF10">
    <property type="entry name" value="PATHOGEN-RELATED PROTEIN"/>
    <property type="match status" value="1"/>
</dbReference>
<feature type="region of interest" description="Disordered" evidence="1">
    <location>
        <begin position="467"/>
        <end position="488"/>
    </location>
</feature>
<dbReference type="InterPro" id="IPR032710">
    <property type="entry name" value="NTF2-like_dom_sf"/>
</dbReference>
<organism evidence="2 3">
    <name type="scientific">Salinomyces thailandicus</name>
    <dbReference type="NCBI Taxonomy" id="706561"/>
    <lineage>
        <taxon>Eukaryota</taxon>
        <taxon>Fungi</taxon>
        <taxon>Dikarya</taxon>
        <taxon>Ascomycota</taxon>
        <taxon>Pezizomycotina</taxon>
        <taxon>Dothideomycetes</taxon>
        <taxon>Dothideomycetidae</taxon>
        <taxon>Mycosphaerellales</taxon>
        <taxon>Teratosphaeriaceae</taxon>
        <taxon>Salinomyces</taxon>
    </lineage>
</organism>
<accession>A0A4U0TYJ2</accession>
<feature type="region of interest" description="Disordered" evidence="1">
    <location>
        <begin position="407"/>
        <end position="429"/>
    </location>
</feature>
<dbReference type="OrthoDB" id="65445at2759"/>
<dbReference type="SUPFAM" id="SSF54427">
    <property type="entry name" value="NTF2-like"/>
    <property type="match status" value="1"/>
</dbReference>
<sequence length="521" mass="57141">MAAADVQHAVHEPAMTKPAPAVPDYLASPNAIFNDVGVQWRYGRAPDYSKTRKVWEEGKKMSHAVGSLPQLVENLVKNWEVEASFKPRLEDWRTIDHAKYSFAINGGPPQSGEHMLKVGTYNAIIAPNEYYSPENSDFASSHKTFKRMMPTFAWEVVEVYSGPPRVAFKWRHWGTMKNDYVGFNDKGEKVVAKAHGGQIEIFGVTVAQVDDKVRLQEVDTWFDPLDMFRQIAPNGIVNKESMNRKVNMESALDVGPEYIPSQREASQPEPTQTGVPQQEAVSQPVAAVQAFHEPIIPQNDGVKISEEHNQPGKQPAAPEEAVPAHFSESTGERADAFVPHQGVDPDKPAANSNPTTDVPATQVVELAAGKGASVELEHPGSNFHVAQEQQQQQQLTQDVTTTSAAVNERAAEPTTANGASELPRSIYSSSVTGNVEDRVKTAAAGHVEDESKATGTYDAIDQHLESSARQVHPHSHDTEKAVQPTEGEAVAVPAQAEETRLTHEEMSQITPTECPFLMNRE</sequence>
<evidence type="ECO:0000313" key="2">
    <source>
        <dbReference type="EMBL" id="TKA27601.1"/>
    </source>
</evidence>
<name>A0A4U0TYJ2_9PEZI</name>
<dbReference type="PANTHER" id="PTHR31723">
    <property type="entry name" value="PATHOGENESIS-RELATED FAMILY PROTEIN"/>
    <property type="match status" value="1"/>
</dbReference>
<dbReference type="AlphaFoldDB" id="A0A4U0TYJ2"/>
<proteinExistence type="predicted"/>
<feature type="compositionally biased region" description="Polar residues" evidence="1">
    <location>
        <begin position="263"/>
        <end position="281"/>
    </location>
</feature>
<evidence type="ECO:0008006" key="4">
    <source>
        <dbReference type="Google" id="ProtNLM"/>
    </source>
</evidence>
<dbReference type="Proteomes" id="UP000308549">
    <property type="component" value="Unassembled WGS sequence"/>
</dbReference>
<evidence type="ECO:0000256" key="1">
    <source>
        <dbReference type="SAM" id="MobiDB-lite"/>
    </source>
</evidence>